<feature type="region of interest" description="Disordered" evidence="4">
    <location>
        <begin position="757"/>
        <end position="800"/>
    </location>
</feature>
<proteinExistence type="inferred from homology"/>
<dbReference type="Pfam" id="PF02902">
    <property type="entry name" value="Peptidase_C48"/>
    <property type="match status" value="1"/>
</dbReference>
<dbReference type="SUPFAM" id="SSF54001">
    <property type="entry name" value="Cysteine proteinases"/>
    <property type="match status" value="1"/>
</dbReference>
<evidence type="ECO:0000259" key="5">
    <source>
        <dbReference type="PROSITE" id="PS50600"/>
    </source>
</evidence>
<dbReference type="GO" id="GO:0008234">
    <property type="term" value="F:cysteine-type peptidase activity"/>
    <property type="evidence" value="ECO:0007669"/>
    <property type="project" value="InterPro"/>
</dbReference>
<evidence type="ECO:0000313" key="7">
    <source>
        <dbReference type="Proteomes" id="UP000694005"/>
    </source>
</evidence>
<evidence type="ECO:0000256" key="4">
    <source>
        <dbReference type="SAM" id="MobiDB-lite"/>
    </source>
</evidence>
<dbReference type="InterPro" id="IPR003653">
    <property type="entry name" value="Peptidase_C48_C"/>
</dbReference>
<evidence type="ECO:0000313" key="6">
    <source>
        <dbReference type="EMBL" id="CAG7906265.1"/>
    </source>
</evidence>
<sequence length="1066" mass="118865">FFPNLFRRFFSGNNQPDHRLPPRLFATDRFPIGRHNIYSKPELLAFIRHVLRGTEEFEYIRSSCFGKLFDLPARQCPSSGKLIHAMLTRQLVCADKHTLWSVFGSDPIKFGLQEFGTITGLPCGAFPVGYTLDKEDESQANKDPDWIKLIGKKRFTTIADLRNKLETDKNMPGKKKLQLALIIIVDGVLIAHQQTPRPTLKYVRMVQDVDTFCSHPWGRESFIKTIVCMKPPKFVPKKCQDPIEAMVQLLKQESLRLRGFPLALQLLAYQAIPKLQSTIPIPFDSRTIMDLDGPNLPSYPAPSASDIISVEADPDLQVTPLIPIHSQPQPGWGVWPDQLIADHRPFTKDLWHGGDTSAPLITTATNDEDQPKSKKIKPEAPPKNAKPVTKKVLKPRKTSKKKDTVRKQRRISSYFHAASSSRISNDKILELLTAISDQVSKLQKESKLLRKLLKRKKTTTSFKRSAFNTLLGEGLVKKGKTAFAHKGCQTEPTNDNVPVSSHDVCQTGPQADISHHTPQAPMEEDHIQSPVVSQYAAQRYGSISHSKSTTTSPIHTSPIHTPPIHTSPIHTSPIHTSPIQTSPIHTSPIHTSPIHTSPIHTSPIHTSPIHTSPIHTSPIHTSPIHTSPIHTSPIHTSPIHTSPIHISPIHTSPNSILNTPPFATNPTTPPYLRPLSPIYDASAHPNNSPVAISPEPPSLSQPRYDTSCNQSSQKRNFPLSPLHLTPETSPNKGSDSLPGFVGHASTINAFSATATSKPSSAAKTKHSSAQQAQPTEDSDVVSLSDSDVSPAPKRPKHIPSIEENHLAKQLERCKTVPAPDLLSPLPQIEFHITPSKLDFSNNFLLQLAHPMKWTTTYHMEILMHMLAARYSLLFEEQKLAFITPHLTSGIQAISKAFNKSRKRDTFEWDEQLTGLVLQPGKKWMEDVLTVYTPMIWGDKHWVGLAINLDLGCVEVLDPLPTLYKDSAVGRFMAPVLKVLPYLVKKVANYELTQFRGLAPFTCHRIKDLYINERGGDCGPVSVKFLEMHAQGDPDHMSSITDRDVDDFRKQYVLDIYKTIVMPAYYG</sequence>
<dbReference type="PROSITE" id="PS50600">
    <property type="entry name" value="ULP_PROTEASE"/>
    <property type="match status" value="1"/>
</dbReference>
<evidence type="ECO:0000256" key="2">
    <source>
        <dbReference type="ARBA" id="ARBA00022670"/>
    </source>
</evidence>
<feature type="region of interest" description="Disordered" evidence="4">
    <location>
        <begin position="651"/>
        <end position="740"/>
    </location>
</feature>
<dbReference type="Pfam" id="PF09331">
    <property type="entry name" value="DUF1985"/>
    <property type="match status" value="1"/>
</dbReference>
<feature type="compositionally biased region" description="Low complexity" evidence="4">
    <location>
        <begin position="780"/>
        <end position="789"/>
    </location>
</feature>
<dbReference type="InterPro" id="IPR015410">
    <property type="entry name" value="DUF1985"/>
</dbReference>
<feature type="region of interest" description="Disordered" evidence="4">
    <location>
        <begin position="545"/>
        <end position="577"/>
    </location>
</feature>
<dbReference type="Gramene" id="A04p11660.2_BraZ1">
    <property type="protein sequence ID" value="A04p11660.2_BraZ1.CDS"/>
    <property type="gene ID" value="A04g11660.2_BraZ1"/>
</dbReference>
<evidence type="ECO:0000256" key="1">
    <source>
        <dbReference type="ARBA" id="ARBA00005234"/>
    </source>
</evidence>
<evidence type="ECO:0000256" key="3">
    <source>
        <dbReference type="ARBA" id="ARBA00022801"/>
    </source>
</evidence>
<dbReference type="AlphaFoldDB" id="A0A8D9ME36"/>
<dbReference type="GO" id="GO:0006508">
    <property type="term" value="P:proteolysis"/>
    <property type="evidence" value="ECO:0007669"/>
    <property type="project" value="UniProtKB-KW"/>
</dbReference>
<dbReference type="PANTHER" id="PTHR48449">
    <property type="entry name" value="DUF1985 DOMAIN-CONTAINING PROTEIN"/>
    <property type="match status" value="1"/>
</dbReference>
<feature type="compositionally biased region" description="Basic and acidic residues" evidence="4">
    <location>
        <begin position="369"/>
        <end position="380"/>
    </location>
</feature>
<feature type="compositionally biased region" description="Low complexity" evidence="4">
    <location>
        <begin position="651"/>
        <end position="666"/>
    </location>
</feature>
<gene>
    <name evidence="6" type="ORF">BRAPAZ1V2_A04P11660.2</name>
</gene>
<keyword evidence="2" id="KW-0645">Protease</keyword>
<organism evidence="6 7">
    <name type="scientific">Brassica campestris</name>
    <name type="common">Field mustard</name>
    <dbReference type="NCBI Taxonomy" id="3711"/>
    <lineage>
        <taxon>Eukaryota</taxon>
        <taxon>Viridiplantae</taxon>
        <taxon>Streptophyta</taxon>
        <taxon>Embryophyta</taxon>
        <taxon>Tracheophyta</taxon>
        <taxon>Spermatophyta</taxon>
        <taxon>Magnoliopsida</taxon>
        <taxon>eudicotyledons</taxon>
        <taxon>Gunneridae</taxon>
        <taxon>Pentapetalae</taxon>
        <taxon>rosids</taxon>
        <taxon>malvids</taxon>
        <taxon>Brassicales</taxon>
        <taxon>Brassicaceae</taxon>
        <taxon>Brassiceae</taxon>
        <taxon>Brassica</taxon>
    </lineage>
</organism>
<accession>A0A8D9ME36</accession>
<feature type="compositionally biased region" description="Low complexity" evidence="4">
    <location>
        <begin position="757"/>
        <end position="773"/>
    </location>
</feature>
<name>A0A8D9ME36_BRACM</name>
<feature type="compositionally biased region" description="Basic residues" evidence="4">
    <location>
        <begin position="388"/>
        <end position="400"/>
    </location>
</feature>
<feature type="non-terminal residue" evidence="6">
    <location>
        <position position="1"/>
    </location>
</feature>
<dbReference type="Gene3D" id="3.40.395.10">
    <property type="entry name" value="Adenoviral Proteinase, Chain A"/>
    <property type="match status" value="1"/>
</dbReference>
<dbReference type="Proteomes" id="UP000694005">
    <property type="component" value="Chromosome A04"/>
</dbReference>
<reference evidence="6 7" key="1">
    <citation type="submission" date="2021-07" db="EMBL/GenBank/DDBJ databases">
        <authorList>
            <consortium name="Genoscope - CEA"/>
            <person name="William W."/>
        </authorList>
    </citation>
    <scope>NUCLEOTIDE SEQUENCE [LARGE SCALE GENOMIC DNA]</scope>
</reference>
<dbReference type="EMBL" id="LS974620">
    <property type="protein sequence ID" value="CAG7906265.1"/>
    <property type="molecule type" value="Genomic_DNA"/>
</dbReference>
<feature type="compositionally biased region" description="Polar residues" evidence="4">
    <location>
        <begin position="700"/>
        <end position="715"/>
    </location>
</feature>
<feature type="domain" description="Ubiquitin-like protease family profile" evidence="5">
    <location>
        <begin position="837"/>
        <end position="1028"/>
    </location>
</feature>
<feature type="region of interest" description="Disordered" evidence="4">
    <location>
        <begin position="357"/>
        <end position="408"/>
    </location>
</feature>
<dbReference type="PANTHER" id="PTHR48449:SF1">
    <property type="entry name" value="DUF1985 DOMAIN-CONTAINING PROTEIN"/>
    <property type="match status" value="1"/>
</dbReference>
<keyword evidence="3" id="KW-0378">Hydrolase</keyword>
<comment type="similarity">
    <text evidence="1">Belongs to the peptidase C48 family.</text>
</comment>
<protein>
    <recommendedName>
        <fullName evidence="5">Ubiquitin-like protease family profile domain-containing protein</fullName>
    </recommendedName>
</protein>
<dbReference type="InterPro" id="IPR038765">
    <property type="entry name" value="Papain-like_cys_pep_sf"/>
</dbReference>